<dbReference type="InterPro" id="IPR052337">
    <property type="entry name" value="SAT4-like"/>
</dbReference>
<feature type="transmembrane region" description="Helical" evidence="7">
    <location>
        <begin position="177"/>
        <end position="199"/>
    </location>
</feature>
<reference evidence="9" key="1">
    <citation type="submission" date="2021-03" db="EMBL/GenBank/DDBJ databases">
        <authorList>
            <person name="Tagirdzhanova G."/>
        </authorList>
    </citation>
    <scope>NUCLEOTIDE SEQUENCE</scope>
</reference>
<evidence type="ECO:0000256" key="4">
    <source>
        <dbReference type="ARBA" id="ARBA00023136"/>
    </source>
</evidence>
<comment type="similarity">
    <text evidence="5">Belongs to the SAT4 family.</text>
</comment>
<keyword evidence="3 7" id="KW-1133">Transmembrane helix</keyword>
<feature type="transmembrane region" description="Helical" evidence="7">
    <location>
        <begin position="24"/>
        <end position="44"/>
    </location>
</feature>
<feature type="compositionally biased region" description="Polar residues" evidence="6">
    <location>
        <begin position="382"/>
        <end position="396"/>
    </location>
</feature>
<dbReference type="Proteomes" id="UP000664534">
    <property type="component" value="Unassembled WGS sequence"/>
</dbReference>
<evidence type="ECO:0000256" key="3">
    <source>
        <dbReference type="ARBA" id="ARBA00022989"/>
    </source>
</evidence>
<feature type="domain" description="Rhodopsin" evidence="8">
    <location>
        <begin position="36"/>
        <end position="272"/>
    </location>
</feature>
<comment type="caution">
    <text evidence="9">The sequence shown here is derived from an EMBL/GenBank/DDBJ whole genome shotgun (WGS) entry which is preliminary data.</text>
</comment>
<dbReference type="AlphaFoldDB" id="A0A8H3F7T4"/>
<dbReference type="Pfam" id="PF20684">
    <property type="entry name" value="Fung_rhodopsin"/>
    <property type="match status" value="1"/>
</dbReference>
<dbReference type="InterPro" id="IPR049326">
    <property type="entry name" value="Rhodopsin_dom_fungi"/>
</dbReference>
<dbReference type="PANTHER" id="PTHR33048:SF146">
    <property type="entry name" value="INTEGRAL MEMBRANE PROTEIN"/>
    <property type="match status" value="1"/>
</dbReference>
<name>A0A8H3F7T4_9LECA</name>
<evidence type="ECO:0000256" key="6">
    <source>
        <dbReference type="SAM" id="MobiDB-lite"/>
    </source>
</evidence>
<feature type="transmembrane region" description="Helical" evidence="7">
    <location>
        <begin position="95"/>
        <end position="119"/>
    </location>
</feature>
<feature type="transmembrane region" description="Helical" evidence="7">
    <location>
        <begin position="211"/>
        <end position="230"/>
    </location>
</feature>
<dbReference type="EMBL" id="CAJPDT010000021">
    <property type="protein sequence ID" value="CAF9918614.1"/>
    <property type="molecule type" value="Genomic_DNA"/>
</dbReference>
<organism evidence="9 10">
    <name type="scientific">Imshaugia aleurites</name>
    <dbReference type="NCBI Taxonomy" id="172621"/>
    <lineage>
        <taxon>Eukaryota</taxon>
        <taxon>Fungi</taxon>
        <taxon>Dikarya</taxon>
        <taxon>Ascomycota</taxon>
        <taxon>Pezizomycotina</taxon>
        <taxon>Lecanoromycetes</taxon>
        <taxon>OSLEUM clade</taxon>
        <taxon>Lecanoromycetidae</taxon>
        <taxon>Lecanorales</taxon>
        <taxon>Lecanorineae</taxon>
        <taxon>Parmeliaceae</taxon>
        <taxon>Imshaugia</taxon>
    </lineage>
</organism>
<evidence type="ECO:0000259" key="8">
    <source>
        <dbReference type="Pfam" id="PF20684"/>
    </source>
</evidence>
<feature type="transmembrane region" description="Helical" evidence="7">
    <location>
        <begin position="56"/>
        <end position="75"/>
    </location>
</feature>
<keyword evidence="4 7" id="KW-0472">Membrane</keyword>
<gene>
    <name evidence="9" type="ORF">IMSHALPRED_004358</name>
</gene>
<dbReference type="PANTHER" id="PTHR33048">
    <property type="entry name" value="PTH11-LIKE INTEGRAL MEMBRANE PROTEIN (AFU_ORTHOLOGUE AFUA_5G11245)"/>
    <property type="match status" value="1"/>
</dbReference>
<protein>
    <recommendedName>
        <fullName evidence="8">Rhodopsin domain-containing protein</fullName>
    </recommendedName>
</protein>
<feature type="region of interest" description="Disordered" evidence="6">
    <location>
        <begin position="373"/>
        <end position="408"/>
    </location>
</feature>
<dbReference type="OrthoDB" id="5022096at2759"/>
<evidence type="ECO:0000256" key="2">
    <source>
        <dbReference type="ARBA" id="ARBA00022692"/>
    </source>
</evidence>
<evidence type="ECO:0000256" key="7">
    <source>
        <dbReference type="SAM" id="Phobius"/>
    </source>
</evidence>
<proteinExistence type="inferred from homology"/>
<evidence type="ECO:0000313" key="9">
    <source>
        <dbReference type="EMBL" id="CAF9918614.1"/>
    </source>
</evidence>
<feature type="transmembrane region" description="Helical" evidence="7">
    <location>
        <begin position="131"/>
        <end position="151"/>
    </location>
</feature>
<dbReference type="GO" id="GO:0016020">
    <property type="term" value="C:membrane"/>
    <property type="evidence" value="ECO:0007669"/>
    <property type="project" value="UniProtKB-SubCell"/>
</dbReference>
<keyword evidence="10" id="KW-1185">Reference proteome</keyword>
<evidence type="ECO:0000313" key="10">
    <source>
        <dbReference type="Proteomes" id="UP000664534"/>
    </source>
</evidence>
<keyword evidence="2 7" id="KW-0812">Transmembrane</keyword>
<evidence type="ECO:0000256" key="1">
    <source>
        <dbReference type="ARBA" id="ARBA00004141"/>
    </source>
</evidence>
<accession>A0A8H3F7T4</accession>
<comment type="subcellular location">
    <subcellularLocation>
        <location evidence="1">Membrane</location>
        <topology evidence="1">Multi-pass membrane protein</topology>
    </subcellularLocation>
</comment>
<evidence type="ECO:0000256" key="5">
    <source>
        <dbReference type="ARBA" id="ARBA00038359"/>
    </source>
</evidence>
<sequence length="408" mass="45803">MDNNPLHTTASAGNLGPVFLGLDWAIFSLSTITVAIRLYTRLYITRNFGLDDATMALTQLITAVGKGFLVTEVSYGLGQHRVDLSVEQYRNFLKYYYLDTAQFFIALATCKISICLFLLRLSQFNKLKRILYGLIAFLVMTHLTLFFLNVFQCSPVDKVWNLDDQGRCFSEQTVMNILISQCVFSFTTDFICAAFPIVLLRNLKIRKRSKISLCFLMGLGIITGGIAIARTATAWQIKSEDLSWVGVPNAMTRIFEVNIGNIAACVPILKPFGRYVRARITGRDPHDMLRRKASPSPSDPHWYSKRWIRLRRPSPVYAKSERELQHVPPAAEDRRAPWSVVRASSATERTLGLPLQGVRESFFNISIPHLPQPDVDNDLKASLNSQGQASPGNSSTDCEEPSDAKDLV</sequence>